<keyword evidence="1" id="KW-1133">Transmembrane helix</keyword>
<keyword evidence="1" id="KW-0812">Transmembrane</keyword>
<reference evidence="2" key="1">
    <citation type="submission" date="2018-06" db="EMBL/GenBank/DDBJ databases">
        <authorList>
            <person name="Zhirakovskaya E."/>
        </authorList>
    </citation>
    <scope>NUCLEOTIDE SEQUENCE</scope>
</reference>
<feature type="transmembrane region" description="Helical" evidence="1">
    <location>
        <begin position="20"/>
        <end position="39"/>
    </location>
</feature>
<organism evidence="2">
    <name type="scientific">hydrothermal vent metagenome</name>
    <dbReference type="NCBI Taxonomy" id="652676"/>
    <lineage>
        <taxon>unclassified sequences</taxon>
        <taxon>metagenomes</taxon>
        <taxon>ecological metagenomes</taxon>
    </lineage>
</organism>
<protein>
    <submittedName>
        <fullName evidence="2">Uncharacterized protein</fullName>
    </submittedName>
</protein>
<dbReference type="EMBL" id="UOEM01000069">
    <property type="protein sequence ID" value="VAW14101.1"/>
    <property type="molecule type" value="Genomic_DNA"/>
</dbReference>
<name>A0A3B0T5R4_9ZZZZ</name>
<keyword evidence="1" id="KW-0472">Membrane</keyword>
<sequence length="182" mass="19654">MTRKDLPRAQFEHRYPLHVAYVAGLRALAGSVAFVALWLLAGGTVVAVISAAGITIFVAYGVIAVGRAREILVVSPTGIVVRGWRRREILFAELTALRLAYYSTRRDGEKGWMELVVRAGGARLVVESEIDGFSRIASACFDHATKIGLTLSPASERNFAVALDDSVSMGQKTGFGTTRTAR</sequence>
<evidence type="ECO:0000313" key="2">
    <source>
        <dbReference type="EMBL" id="VAW14101.1"/>
    </source>
</evidence>
<dbReference type="AlphaFoldDB" id="A0A3B0T5R4"/>
<proteinExistence type="predicted"/>
<gene>
    <name evidence="2" type="ORF">MNBD_ALPHA09-453</name>
</gene>
<feature type="transmembrane region" description="Helical" evidence="1">
    <location>
        <begin position="45"/>
        <end position="65"/>
    </location>
</feature>
<evidence type="ECO:0000256" key="1">
    <source>
        <dbReference type="SAM" id="Phobius"/>
    </source>
</evidence>
<accession>A0A3B0T5R4</accession>